<feature type="compositionally biased region" description="Polar residues" evidence="4">
    <location>
        <begin position="1"/>
        <end position="11"/>
    </location>
</feature>
<dbReference type="GO" id="GO:0000398">
    <property type="term" value="P:mRNA splicing, via spliceosome"/>
    <property type="evidence" value="ECO:0007669"/>
    <property type="project" value="TreeGrafter"/>
</dbReference>
<dbReference type="PANTHER" id="PTHR13486">
    <property type="entry name" value="TELOMERE LENGTH AND SILENCING PROTEIN 1 TLS1 FAMILY MEMBER"/>
    <property type="match status" value="1"/>
</dbReference>
<keyword evidence="6" id="KW-1185">Reference proteome</keyword>
<evidence type="ECO:0000256" key="1">
    <source>
        <dbReference type="ARBA" id="ARBA00004123"/>
    </source>
</evidence>
<name>A0A9J6DNA6_RHIMP</name>
<comment type="similarity">
    <text evidence="2">Belongs to the TLS1 family.</text>
</comment>
<reference evidence="5" key="1">
    <citation type="journal article" date="2020" name="Cell">
        <title>Large-Scale Comparative Analyses of Tick Genomes Elucidate Their Genetic Diversity and Vector Capacities.</title>
        <authorList>
            <consortium name="Tick Genome and Microbiome Consortium (TIGMIC)"/>
            <person name="Jia N."/>
            <person name="Wang J."/>
            <person name="Shi W."/>
            <person name="Du L."/>
            <person name="Sun Y."/>
            <person name="Zhan W."/>
            <person name="Jiang J.F."/>
            <person name="Wang Q."/>
            <person name="Zhang B."/>
            <person name="Ji P."/>
            <person name="Bell-Sakyi L."/>
            <person name="Cui X.M."/>
            <person name="Yuan T.T."/>
            <person name="Jiang B.G."/>
            <person name="Yang W.F."/>
            <person name="Lam T.T."/>
            <person name="Chang Q.C."/>
            <person name="Ding S.J."/>
            <person name="Wang X.J."/>
            <person name="Zhu J.G."/>
            <person name="Ruan X.D."/>
            <person name="Zhao L."/>
            <person name="Wei J.T."/>
            <person name="Ye R.Z."/>
            <person name="Que T.C."/>
            <person name="Du C.H."/>
            <person name="Zhou Y.H."/>
            <person name="Cheng J.X."/>
            <person name="Dai P.F."/>
            <person name="Guo W.B."/>
            <person name="Han X.H."/>
            <person name="Huang E.J."/>
            <person name="Li L.F."/>
            <person name="Wei W."/>
            <person name="Gao Y.C."/>
            <person name="Liu J.Z."/>
            <person name="Shao H.Z."/>
            <person name="Wang X."/>
            <person name="Wang C.C."/>
            <person name="Yang T.C."/>
            <person name="Huo Q.B."/>
            <person name="Li W."/>
            <person name="Chen H.Y."/>
            <person name="Chen S.E."/>
            <person name="Zhou L.G."/>
            <person name="Ni X.B."/>
            <person name="Tian J.H."/>
            <person name="Sheng Y."/>
            <person name="Liu T."/>
            <person name="Pan Y.S."/>
            <person name="Xia L.Y."/>
            <person name="Li J."/>
            <person name="Zhao F."/>
            <person name="Cao W.C."/>
        </authorList>
    </citation>
    <scope>NUCLEOTIDE SEQUENCE</scope>
    <source>
        <strain evidence="5">Rmic-2018</strain>
    </source>
</reference>
<evidence type="ECO:0000256" key="2">
    <source>
        <dbReference type="ARBA" id="ARBA00007643"/>
    </source>
</evidence>
<dbReference type="InterPro" id="IPR010756">
    <property type="entry name" value="Tls1-like"/>
</dbReference>
<proteinExistence type="inferred from homology"/>
<keyword evidence="3" id="KW-0539">Nucleus</keyword>
<comment type="subcellular location">
    <subcellularLocation>
        <location evidence="1">Nucleus</location>
    </subcellularLocation>
</comment>
<evidence type="ECO:0000256" key="4">
    <source>
        <dbReference type="SAM" id="MobiDB-lite"/>
    </source>
</evidence>
<organism evidence="5 6">
    <name type="scientific">Rhipicephalus microplus</name>
    <name type="common">Cattle tick</name>
    <name type="synonym">Boophilus microplus</name>
    <dbReference type="NCBI Taxonomy" id="6941"/>
    <lineage>
        <taxon>Eukaryota</taxon>
        <taxon>Metazoa</taxon>
        <taxon>Ecdysozoa</taxon>
        <taxon>Arthropoda</taxon>
        <taxon>Chelicerata</taxon>
        <taxon>Arachnida</taxon>
        <taxon>Acari</taxon>
        <taxon>Parasitiformes</taxon>
        <taxon>Ixodida</taxon>
        <taxon>Ixodoidea</taxon>
        <taxon>Ixodidae</taxon>
        <taxon>Rhipicephalinae</taxon>
        <taxon>Rhipicephalus</taxon>
        <taxon>Boophilus</taxon>
    </lineage>
</organism>
<reference evidence="5" key="2">
    <citation type="submission" date="2021-09" db="EMBL/GenBank/DDBJ databases">
        <authorList>
            <person name="Jia N."/>
            <person name="Wang J."/>
            <person name="Shi W."/>
            <person name="Du L."/>
            <person name="Sun Y."/>
            <person name="Zhan W."/>
            <person name="Jiang J."/>
            <person name="Wang Q."/>
            <person name="Zhang B."/>
            <person name="Ji P."/>
            <person name="Sakyi L.B."/>
            <person name="Cui X."/>
            <person name="Yuan T."/>
            <person name="Jiang B."/>
            <person name="Yang W."/>
            <person name="Lam T.T.-Y."/>
            <person name="Chang Q."/>
            <person name="Ding S."/>
            <person name="Wang X."/>
            <person name="Zhu J."/>
            <person name="Ruan X."/>
            <person name="Zhao L."/>
            <person name="Wei J."/>
            <person name="Que T."/>
            <person name="Du C."/>
            <person name="Cheng J."/>
            <person name="Dai P."/>
            <person name="Han X."/>
            <person name="Huang E."/>
            <person name="Gao Y."/>
            <person name="Liu J."/>
            <person name="Shao H."/>
            <person name="Ye R."/>
            <person name="Li L."/>
            <person name="Wei W."/>
            <person name="Wang X."/>
            <person name="Wang C."/>
            <person name="Huo Q."/>
            <person name="Li W."/>
            <person name="Guo W."/>
            <person name="Chen H."/>
            <person name="Chen S."/>
            <person name="Zhou L."/>
            <person name="Zhou L."/>
            <person name="Ni X."/>
            <person name="Tian J."/>
            <person name="Zhou Y."/>
            <person name="Sheng Y."/>
            <person name="Liu T."/>
            <person name="Pan Y."/>
            <person name="Xia L."/>
            <person name="Li J."/>
            <person name="Zhao F."/>
            <person name="Cao W."/>
        </authorList>
    </citation>
    <scope>NUCLEOTIDE SEQUENCE</scope>
    <source>
        <strain evidence="5">Rmic-2018</strain>
        <tissue evidence="5">Larvae</tissue>
    </source>
</reference>
<feature type="region of interest" description="Disordered" evidence="4">
    <location>
        <begin position="1"/>
        <end position="38"/>
    </location>
</feature>
<accession>A0A9J6DNA6</accession>
<gene>
    <name evidence="5" type="ORF">HPB51_014724</name>
</gene>
<protein>
    <submittedName>
        <fullName evidence="5">Uncharacterized protein</fullName>
    </submittedName>
</protein>
<dbReference type="EMBL" id="JABSTU010000008">
    <property type="protein sequence ID" value="KAH8023475.1"/>
    <property type="molecule type" value="Genomic_DNA"/>
</dbReference>
<dbReference type="GO" id="GO:0005681">
    <property type="term" value="C:spliceosomal complex"/>
    <property type="evidence" value="ECO:0007669"/>
    <property type="project" value="TreeGrafter"/>
</dbReference>
<evidence type="ECO:0000256" key="3">
    <source>
        <dbReference type="ARBA" id="ARBA00023242"/>
    </source>
</evidence>
<sequence>MARDTCATSKSGPKKRKCFRQHISSDDSESEGEDDVSRELLQDTKEIQKVRKRPNGVSVIGLNLVKKLTPEEEVVIDDPFKMKTGGMIDMKALKRKRFTVEELDAVNLGNTFSVEMN</sequence>
<evidence type="ECO:0000313" key="6">
    <source>
        <dbReference type="Proteomes" id="UP000821866"/>
    </source>
</evidence>
<evidence type="ECO:0000313" key="5">
    <source>
        <dbReference type="EMBL" id="KAH8023475.1"/>
    </source>
</evidence>
<dbReference type="Proteomes" id="UP000821866">
    <property type="component" value="Chromosome 6"/>
</dbReference>
<comment type="caution">
    <text evidence="5">The sequence shown here is derived from an EMBL/GenBank/DDBJ whole genome shotgun (WGS) entry which is preliminary data.</text>
</comment>
<dbReference type="VEuPathDB" id="VectorBase:LOC119184011"/>
<dbReference type="AlphaFoldDB" id="A0A9J6DNA6"/>
<dbReference type="PANTHER" id="PTHR13486:SF2">
    <property type="entry name" value="SPLICING FACTOR C9ORF78"/>
    <property type="match status" value="1"/>
</dbReference>